<dbReference type="InterPro" id="IPR004043">
    <property type="entry name" value="LCCL"/>
</dbReference>
<name>A0A5N5QS00_9AGAM</name>
<dbReference type="AlphaFoldDB" id="A0A5N5QS00"/>
<evidence type="ECO:0000256" key="1">
    <source>
        <dbReference type="SAM" id="Phobius"/>
    </source>
</evidence>
<dbReference type="SUPFAM" id="SSF69848">
    <property type="entry name" value="LCCL domain"/>
    <property type="match status" value="1"/>
</dbReference>
<sequence length="631" mass="68833">MHPQVIARGTQFSQLESGTTVTSANDQSVVKGSGNILTESGSIDGNAQEAGPRSGWIRRLDGLRNTYPRAWRCYEWLRGPVPPVVLHPTALLDSADLSWRNHAMHISLGMETWWLKHTNMFRRKWLLTILSCAYIVGLAFISRANSFLTPAESFVGCTSTYWLKDGGCGLDGQACAPFTGPDFDFRCPGDCLSVTLANPRAVGAQEVVYRSLVVGGGDSNKTYRGDSWICPAAIQAGVISSSKGGCGTLRLVGNHTNFLPTVANRVASIGFPSVFPLSFRFVDSAPSANCEDLRNYALAYNVVCTSILLLVLRPAPIWIFWSLLSIGFWHITLFSDPRTSPPLLSDGFGDFLPTLFVGYAFWRAAWRFTLPAFEGMPLERVVWYLAPFWTGVYFNVISARIPIDRLLGSDLQRPGAITALVIISIVVLVFVLNQIRIIRKSGLFFYYLSRYLVAAIVAGVMASLPTLTFRLHHYIAAIALMPLTAFPTRISAICQAFCLGMFLQGVAKFGFASILQTAAELRRDAALGTSLPEFATNASAVISGLGNTTISWNPISAELANSEGWNGFSLLVDDVERLTGTSLSYRLAGLEAGIAHFFRLAYQRDGASGDYTKAATLFPNGTWLNPLPGPS</sequence>
<feature type="transmembrane region" description="Helical" evidence="1">
    <location>
        <begin position="444"/>
        <end position="462"/>
    </location>
</feature>
<organism evidence="3 4">
    <name type="scientific">Ceratobasidium theobromae</name>
    <dbReference type="NCBI Taxonomy" id="1582974"/>
    <lineage>
        <taxon>Eukaryota</taxon>
        <taxon>Fungi</taxon>
        <taxon>Dikarya</taxon>
        <taxon>Basidiomycota</taxon>
        <taxon>Agaricomycotina</taxon>
        <taxon>Agaricomycetes</taxon>
        <taxon>Cantharellales</taxon>
        <taxon>Ceratobasidiaceae</taxon>
        <taxon>Ceratobasidium</taxon>
    </lineage>
</organism>
<feature type="domain" description="LCCL" evidence="2">
    <location>
        <begin position="213"/>
        <end position="269"/>
    </location>
</feature>
<feature type="transmembrane region" description="Helical" evidence="1">
    <location>
        <begin position="351"/>
        <end position="369"/>
    </location>
</feature>
<comment type="caution">
    <text evidence="3">The sequence shown here is derived from an EMBL/GenBank/DDBJ whole genome shotgun (WGS) entry which is preliminary data.</text>
</comment>
<feature type="transmembrane region" description="Helical" evidence="1">
    <location>
        <begin position="125"/>
        <end position="142"/>
    </location>
</feature>
<feature type="transmembrane region" description="Helical" evidence="1">
    <location>
        <begin position="415"/>
        <end position="432"/>
    </location>
</feature>
<dbReference type="PANTHER" id="PTHR31331:SF1">
    <property type="entry name" value="CYSTEINE RICH SECRETORY PROTEIN LCCL DOMAIN CONTAINING 2"/>
    <property type="match status" value="1"/>
</dbReference>
<keyword evidence="1" id="KW-1133">Transmembrane helix</keyword>
<dbReference type="InterPro" id="IPR051957">
    <property type="entry name" value="CRISP-LCCL_domain"/>
</dbReference>
<dbReference type="Gene3D" id="2.170.130.20">
    <property type="entry name" value="LCCL-like domain"/>
    <property type="match status" value="1"/>
</dbReference>
<gene>
    <name evidence="3" type="ORF">CTheo_2261</name>
</gene>
<feature type="transmembrane region" description="Helical" evidence="1">
    <location>
        <begin position="318"/>
        <end position="335"/>
    </location>
</feature>
<dbReference type="Pfam" id="PF03815">
    <property type="entry name" value="LCCL"/>
    <property type="match status" value="1"/>
</dbReference>
<evidence type="ECO:0000259" key="2">
    <source>
        <dbReference type="PROSITE" id="PS50820"/>
    </source>
</evidence>
<keyword evidence="4" id="KW-1185">Reference proteome</keyword>
<dbReference type="InterPro" id="IPR036609">
    <property type="entry name" value="LCCL_sf"/>
</dbReference>
<dbReference type="PROSITE" id="PS50820">
    <property type="entry name" value="LCCL"/>
    <property type="match status" value="1"/>
</dbReference>
<evidence type="ECO:0000313" key="3">
    <source>
        <dbReference type="EMBL" id="KAB5594331.1"/>
    </source>
</evidence>
<dbReference type="Proteomes" id="UP000383932">
    <property type="component" value="Unassembled WGS sequence"/>
</dbReference>
<proteinExistence type="predicted"/>
<evidence type="ECO:0000313" key="4">
    <source>
        <dbReference type="Proteomes" id="UP000383932"/>
    </source>
</evidence>
<feature type="transmembrane region" description="Helical" evidence="1">
    <location>
        <begin position="381"/>
        <end position="403"/>
    </location>
</feature>
<feature type="transmembrane region" description="Helical" evidence="1">
    <location>
        <begin position="474"/>
        <end position="503"/>
    </location>
</feature>
<protein>
    <recommendedName>
        <fullName evidence="2">LCCL domain-containing protein</fullName>
    </recommendedName>
</protein>
<reference evidence="3 4" key="1">
    <citation type="journal article" date="2019" name="Fungal Biol. Biotechnol.">
        <title>Draft genome sequence of fastidious pathogen Ceratobasidium theobromae, which causes vascular-streak dieback in Theobroma cacao.</title>
        <authorList>
            <person name="Ali S.S."/>
            <person name="Asman A."/>
            <person name="Shao J."/>
            <person name="Firmansyah A.P."/>
            <person name="Susilo A.W."/>
            <person name="Rosmana A."/>
            <person name="McMahon P."/>
            <person name="Junaid M."/>
            <person name="Guest D."/>
            <person name="Kheng T.Y."/>
            <person name="Meinhardt L.W."/>
            <person name="Bailey B.A."/>
        </authorList>
    </citation>
    <scope>NUCLEOTIDE SEQUENCE [LARGE SCALE GENOMIC DNA]</scope>
    <source>
        <strain evidence="3 4">CT2</strain>
    </source>
</reference>
<dbReference type="PANTHER" id="PTHR31331">
    <property type="entry name" value="LCCL DOMAIN PROTEIN (AFU_ORTHOLOGUE AFUA_5G08630)"/>
    <property type="match status" value="1"/>
</dbReference>
<dbReference type="EMBL" id="SSOP01000022">
    <property type="protein sequence ID" value="KAB5594331.1"/>
    <property type="molecule type" value="Genomic_DNA"/>
</dbReference>
<accession>A0A5N5QS00</accession>
<keyword evidence="1" id="KW-0812">Transmembrane</keyword>
<keyword evidence="1" id="KW-0472">Membrane</keyword>
<dbReference type="OrthoDB" id="441660at2759"/>